<dbReference type="Proteomes" id="UP001190700">
    <property type="component" value="Unassembled WGS sequence"/>
</dbReference>
<feature type="signal peptide" evidence="2">
    <location>
        <begin position="1"/>
        <end position="21"/>
    </location>
</feature>
<evidence type="ECO:0000313" key="4">
    <source>
        <dbReference type="Proteomes" id="UP001190700"/>
    </source>
</evidence>
<accession>A0AAE0CEK6</accession>
<comment type="caution">
    <text evidence="3">The sequence shown here is derived from an EMBL/GenBank/DDBJ whole genome shotgun (WGS) entry which is preliminary data.</text>
</comment>
<feature type="compositionally biased region" description="Basic and acidic residues" evidence="1">
    <location>
        <begin position="50"/>
        <end position="67"/>
    </location>
</feature>
<organism evidence="3 4">
    <name type="scientific">Cymbomonas tetramitiformis</name>
    <dbReference type="NCBI Taxonomy" id="36881"/>
    <lineage>
        <taxon>Eukaryota</taxon>
        <taxon>Viridiplantae</taxon>
        <taxon>Chlorophyta</taxon>
        <taxon>Pyramimonadophyceae</taxon>
        <taxon>Pyramimonadales</taxon>
        <taxon>Pyramimonadaceae</taxon>
        <taxon>Cymbomonas</taxon>
    </lineage>
</organism>
<reference evidence="3 4" key="1">
    <citation type="journal article" date="2015" name="Genome Biol. Evol.">
        <title>Comparative Genomics of a Bacterivorous Green Alga Reveals Evolutionary Causalities and Consequences of Phago-Mixotrophic Mode of Nutrition.</title>
        <authorList>
            <person name="Burns J.A."/>
            <person name="Paasch A."/>
            <person name="Narechania A."/>
            <person name="Kim E."/>
        </authorList>
    </citation>
    <scope>NUCLEOTIDE SEQUENCE [LARGE SCALE GENOMIC DNA]</scope>
    <source>
        <strain evidence="3 4">PLY_AMNH</strain>
    </source>
</reference>
<feature type="chain" id="PRO_5041928651" evidence="2">
    <location>
        <begin position="22"/>
        <end position="175"/>
    </location>
</feature>
<evidence type="ECO:0000256" key="2">
    <source>
        <dbReference type="SAM" id="SignalP"/>
    </source>
</evidence>
<dbReference type="AlphaFoldDB" id="A0AAE0CEK6"/>
<proteinExistence type="predicted"/>
<protein>
    <submittedName>
        <fullName evidence="3">Uncharacterized protein</fullName>
    </submittedName>
</protein>
<feature type="region of interest" description="Disordered" evidence="1">
    <location>
        <begin position="46"/>
        <end position="75"/>
    </location>
</feature>
<dbReference type="EMBL" id="LGRX02024747">
    <property type="protein sequence ID" value="KAK3253586.1"/>
    <property type="molecule type" value="Genomic_DNA"/>
</dbReference>
<evidence type="ECO:0000313" key="3">
    <source>
        <dbReference type="EMBL" id="KAK3253586.1"/>
    </source>
</evidence>
<keyword evidence="4" id="KW-1185">Reference proteome</keyword>
<gene>
    <name evidence="3" type="ORF">CYMTET_37168</name>
</gene>
<sequence>MEGNTLRLLGVVILSTHNCVAHSAACKEYLEVLEVSKSNRCTGPFPTQVHRADRSTGRWSEREEETKGGQGGKGPGKALAVNACVTCVSQSAQQPSPGAGWENHTVQEQETVQSKDFLSRALRRRWESELGGSAHTELAVQMRLLALLDLDGEEFPYEGAALCEVLCAGEAVKGL</sequence>
<keyword evidence="2" id="KW-0732">Signal</keyword>
<evidence type="ECO:0000256" key="1">
    <source>
        <dbReference type="SAM" id="MobiDB-lite"/>
    </source>
</evidence>
<name>A0AAE0CEK6_9CHLO</name>